<evidence type="ECO:0000313" key="4">
    <source>
        <dbReference type="Proteomes" id="UP000237819"/>
    </source>
</evidence>
<gene>
    <name evidence="3" type="ORF">C5Y93_07305</name>
</gene>
<dbReference type="Proteomes" id="UP000237819">
    <property type="component" value="Unassembled WGS sequence"/>
</dbReference>
<evidence type="ECO:0000313" key="3">
    <source>
        <dbReference type="EMBL" id="PQO46949.1"/>
    </source>
</evidence>
<feature type="transmembrane region" description="Helical" evidence="2">
    <location>
        <begin position="113"/>
        <end position="132"/>
    </location>
</feature>
<dbReference type="RefSeq" id="WP_105334748.1">
    <property type="nucleotide sequence ID" value="NZ_PUHZ01000007.1"/>
</dbReference>
<proteinExistence type="predicted"/>
<organism evidence="3 4">
    <name type="scientific">Blastopirellula marina</name>
    <dbReference type="NCBI Taxonomy" id="124"/>
    <lineage>
        <taxon>Bacteria</taxon>
        <taxon>Pseudomonadati</taxon>
        <taxon>Planctomycetota</taxon>
        <taxon>Planctomycetia</taxon>
        <taxon>Pirellulales</taxon>
        <taxon>Pirellulaceae</taxon>
        <taxon>Blastopirellula</taxon>
    </lineage>
</organism>
<dbReference type="OrthoDB" id="301648at2"/>
<feature type="region of interest" description="Disordered" evidence="1">
    <location>
        <begin position="1"/>
        <end position="30"/>
    </location>
</feature>
<reference evidence="3 4" key="1">
    <citation type="submission" date="2018-02" db="EMBL/GenBank/DDBJ databases">
        <title>Comparative genomes isolates from brazilian mangrove.</title>
        <authorList>
            <person name="Araujo J.E."/>
            <person name="Taketani R.G."/>
            <person name="Silva M.C.P."/>
            <person name="Loureco M.V."/>
            <person name="Andreote F.D."/>
        </authorList>
    </citation>
    <scope>NUCLEOTIDE SEQUENCE [LARGE SCALE GENOMIC DNA]</scope>
    <source>
        <strain evidence="3 4">Nap-Phe MGV</strain>
    </source>
</reference>
<keyword evidence="2" id="KW-0812">Transmembrane</keyword>
<keyword evidence="2" id="KW-1133">Transmembrane helix</keyword>
<feature type="transmembrane region" description="Helical" evidence="2">
    <location>
        <begin position="176"/>
        <end position="197"/>
    </location>
</feature>
<dbReference type="AlphaFoldDB" id="A0A2S8GR88"/>
<keyword evidence="2" id="KW-0472">Membrane</keyword>
<accession>A0A2S8GR88</accession>
<feature type="transmembrane region" description="Helical" evidence="2">
    <location>
        <begin position="88"/>
        <end position="106"/>
    </location>
</feature>
<name>A0A2S8GR88_9BACT</name>
<protein>
    <submittedName>
        <fullName evidence="3">Uncharacterized protein</fullName>
    </submittedName>
</protein>
<comment type="caution">
    <text evidence="3">The sequence shown here is derived from an EMBL/GenBank/DDBJ whole genome shotgun (WGS) entry which is preliminary data.</text>
</comment>
<feature type="transmembrane region" description="Helical" evidence="2">
    <location>
        <begin position="35"/>
        <end position="57"/>
    </location>
</feature>
<sequence>MSQLEPPPSRQDEAEEIDWPESSPPPQDRPVEASAFRFSVTRLILATLVAVLPMLMFRRDLARYGGWYLTACVCLFVASLLIRARDLPRINVTLSLMLLVSLIFGGDRGAAPWLGAVMILPASFIGHCIYPAKVDGKPYVFGCDAVIASSLLLYVALNFLFLFIASIMIHQGKTAIALSIVVGTATLLITNVILIFLDPRKNLDERPDLGYRYEATMVLLPLAILFLMRRVIP</sequence>
<feature type="transmembrane region" description="Helical" evidence="2">
    <location>
        <begin position="209"/>
        <end position="228"/>
    </location>
</feature>
<dbReference type="EMBL" id="PUHZ01000007">
    <property type="protein sequence ID" value="PQO46949.1"/>
    <property type="molecule type" value="Genomic_DNA"/>
</dbReference>
<feature type="transmembrane region" description="Helical" evidence="2">
    <location>
        <begin position="64"/>
        <end position="82"/>
    </location>
</feature>
<feature type="transmembrane region" description="Helical" evidence="2">
    <location>
        <begin position="138"/>
        <end position="164"/>
    </location>
</feature>
<evidence type="ECO:0000256" key="2">
    <source>
        <dbReference type="SAM" id="Phobius"/>
    </source>
</evidence>
<evidence type="ECO:0000256" key="1">
    <source>
        <dbReference type="SAM" id="MobiDB-lite"/>
    </source>
</evidence>